<dbReference type="SUPFAM" id="SSF57959">
    <property type="entry name" value="Leucine zipper domain"/>
    <property type="match status" value="1"/>
</dbReference>
<evidence type="ECO:0000256" key="2">
    <source>
        <dbReference type="ARBA" id="ARBA00004496"/>
    </source>
</evidence>
<dbReference type="Gene3D" id="1.20.5.170">
    <property type="match status" value="1"/>
</dbReference>
<keyword evidence="7" id="KW-1185">Reference proteome</keyword>
<dbReference type="GO" id="GO:0000976">
    <property type="term" value="F:transcription cis-regulatory region binding"/>
    <property type="evidence" value="ECO:0007669"/>
    <property type="project" value="InterPro"/>
</dbReference>
<gene>
    <name evidence="6" type="ORF">A0J61_07866</name>
</gene>
<name>A0A1C7N4Q8_9FUNG</name>
<dbReference type="SUPFAM" id="SSF111430">
    <property type="entry name" value="YAP1 redox domain"/>
    <property type="match status" value="1"/>
</dbReference>
<dbReference type="EMBL" id="LUGH01000557">
    <property type="protein sequence ID" value="OBZ84093.1"/>
    <property type="molecule type" value="Genomic_DNA"/>
</dbReference>
<dbReference type="Pfam" id="PF00170">
    <property type="entry name" value="bZIP_1"/>
    <property type="match status" value="1"/>
</dbReference>
<sequence>MNTTTLADIVQKIASQGNNPDVSFLKDDPEAQTMLLLALLSNNNVNTTTVEKRKYDASDDPISPPPPVESPTKSIDNKPKKVGRKPLTSEEEDSDNPKSKRKAQNRAAQRAFRERKENHVRVLEERVRELEQKISQQSNTDLAAENEKLKATIRQLEDENHRLLGATTSFDLPLVSEDGTRPQKLIRSSNHQSPISYFDSFSSTSSSNKSRSNTPEETLSLDDILQLPSNTLIDHSELLGLADDSLDLNNFFDQQKFTTDPSQFDFFYPVVEEPNKKKKKDVTQVWDDIANHPRFDEFDMDDLCDKMTKKATCSDYNHDKELKNLIDEHYPV</sequence>
<evidence type="ECO:0000313" key="7">
    <source>
        <dbReference type="Proteomes" id="UP000093000"/>
    </source>
</evidence>
<dbReference type="GO" id="GO:0005737">
    <property type="term" value="C:cytoplasm"/>
    <property type="evidence" value="ECO:0007669"/>
    <property type="project" value="UniProtKB-SubCell"/>
</dbReference>
<feature type="compositionally biased region" description="Low complexity" evidence="4">
    <location>
        <begin position="197"/>
        <end position="212"/>
    </location>
</feature>
<dbReference type="Proteomes" id="UP000093000">
    <property type="component" value="Unassembled WGS sequence"/>
</dbReference>
<dbReference type="GO" id="GO:0001228">
    <property type="term" value="F:DNA-binding transcription activator activity, RNA polymerase II-specific"/>
    <property type="evidence" value="ECO:0007669"/>
    <property type="project" value="TreeGrafter"/>
</dbReference>
<dbReference type="SMART" id="SM00338">
    <property type="entry name" value="BRLZ"/>
    <property type="match status" value="1"/>
</dbReference>
<dbReference type="InterPro" id="IPR013910">
    <property type="entry name" value="TF_PAP1"/>
</dbReference>
<dbReference type="InParanoid" id="A0A1C7N4Q8"/>
<dbReference type="Pfam" id="PF08601">
    <property type="entry name" value="PAP1"/>
    <property type="match status" value="1"/>
</dbReference>
<dbReference type="GO" id="GO:0033554">
    <property type="term" value="P:cellular response to stress"/>
    <property type="evidence" value="ECO:0007669"/>
    <property type="project" value="UniProtKB-ARBA"/>
</dbReference>
<dbReference type="CDD" id="cd14688">
    <property type="entry name" value="bZIP_YAP"/>
    <property type="match status" value="1"/>
</dbReference>
<feature type="region of interest" description="Disordered" evidence="4">
    <location>
        <begin position="197"/>
        <end position="217"/>
    </location>
</feature>
<dbReference type="GO" id="GO:0090575">
    <property type="term" value="C:RNA polymerase II transcription regulator complex"/>
    <property type="evidence" value="ECO:0007669"/>
    <property type="project" value="TreeGrafter"/>
</dbReference>
<dbReference type="InterPro" id="IPR046347">
    <property type="entry name" value="bZIP_sf"/>
</dbReference>
<dbReference type="InterPro" id="IPR050936">
    <property type="entry name" value="AP-1-like"/>
</dbReference>
<feature type="domain" description="BZIP" evidence="5">
    <location>
        <begin position="100"/>
        <end position="115"/>
    </location>
</feature>
<accession>A0A1C7N4Q8</accession>
<dbReference type="PANTHER" id="PTHR40621">
    <property type="entry name" value="TRANSCRIPTION FACTOR KAPC-RELATED"/>
    <property type="match status" value="1"/>
</dbReference>
<dbReference type="Gene3D" id="1.10.238.100">
    <property type="entry name" value="YAP1 redox domain. Chain B"/>
    <property type="match status" value="1"/>
</dbReference>
<organism evidence="6 7">
    <name type="scientific">Choanephora cucurbitarum</name>
    <dbReference type="NCBI Taxonomy" id="101091"/>
    <lineage>
        <taxon>Eukaryota</taxon>
        <taxon>Fungi</taxon>
        <taxon>Fungi incertae sedis</taxon>
        <taxon>Mucoromycota</taxon>
        <taxon>Mucoromycotina</taxon>
        <taxon>Mucoromycetes</taxon>
        <taxon>Mucorales</taxon>
        <taxon>Mucorineae</taxon>
        <taxon>Choanephoraceae</taxon>
        <taxon>Choanephoroideae</taxon>
        <taxon>Choanephora</taxon>
    </lineage>
</organism>
<dbReference type="InterPro" id="IPR004827">
    <property type="entry name" value="bZIP"/>
</dbReference>
<reference evidence="6 7" key="1">
    <citation type="submission" date="2016-03" db="EMBL/GenBank/DDBJ databases">
        <title>Choanephora cucurbitarum.</title>
        <authorList>
            <person name="Min B."/>
            <person name="Park H."/>
            <person name="Park J.-H."/>
            <person name="Shin H.-D."/>
            <person name="Choi I.-G."/>
        </authorList>
    </citation>
    <scope>NUCLEOTIDE SEQUENCE [LARGE SCALE GENOMIC DNA]</scope>
    <source>
        <strain evidence="6 7">KUS-F28377</strain>
    </source>
</reference>
<dbReference type="PROSITE" id="PS00036">
    <property type="entry name" value="BZIP_BASIC"/>
    <property type="match status" value="1"/>
</dbReference>
<evidence type="ECO:0000313" key="6">
    <source>
        <dbReference type="EMBL" id="OBZ84093.1"/>
    </source>
</evidence>
<evidence type="ECO:0000256" key="1">
    <source>
        <dbReference type="ARBA" id="ARBA00004123"/>
    </source>
</evidence>
<proteinExistence type="predicted"/>
<dbReference type="STRING" id="101091.A0A1C7N4Q8"/>
<protein>
    <recommendedName>
        <fullName evidence="5">BZIP domain-containing protein</fullName>
    </recommendedName>
</protein>
<comment type="subcellular location">
    <subcellularLocation>
        <location evidence="2">Cytoplasm</location>
    </subcellularLocation>
    <subcellularLocation>
        <location evidence="1">Nucleus</location>
    </subcellularLocation>
</comment>
<dbReference type="AlphaFoldDB" id="A0A1C7N4Q8"/>
<comment type="caution">
    <text evidence="6">The sequence shown here is derived from an EMBL/GenBank/DDBJ whole genome shotgun (WGS) entry which is preliminary data.</text>
</comment>
<evidence type="ECO:0000256" key="4">
    <source>
        <dbReference type="SAM" id="MobiDB-lite"/>
    </source>
</evidence>
<feature type="region of interest" description="Disordered" evidence="4">
    <location>
        <begin position="52"/>
        <end position="117"/>
    </location>
</feature>
<dbReference type="PANTHER" id="PTHR40621:SF6">
    <property type="entry name" value="AP-1-LIKE TRANSCRIPTION FACTOR YAP1-RELATED"/>
    <property type="match status" value="1"/>
</dbReference>
<dbReference type="InterPro" id="IPR023167">
    <property type="entry name" value="Yap1_redox_dom_sf"/>
</dbReference>
<evidence type="ECO:0000256" key="3">
    <source>
        <dbReference type="ARBA" id="ARBA00023242"/>
    </source>
</evidence>
<keyword evidence="3" id="KW-0539">Nucleus</keyword>
<dbReference type="OrthoDB" id="5380163at2759"/>
<evidence type="ECO:0000259" key="5">
    <source>
        <dbReference type="PROSITE" id="PS00036"/>
    </source>
</evidence>